<organism evidence="2 3">
    <name type="scientific">Triticum urartu</name>
    <name type="common">Red wild einkorn</name>
    <name type="synonym">Crithodium urartu</name>
    <dbReference type="NCBI Taxonomy" id="4572"/>
    <lineage>
        <taxon>Eukaryota</taxon>
        <taxon>Viridiplantae</taxon>
        <taxon>Streptophyta</taxon>
        <taxon>Embryophyta</taxon>
        <taxon>Tracheophyta</taxon>
        <taxon>Spermatophyta</taxon>
        <taxon>Magnoliopsida</taxon>
        <taxon>Liliopsida</taxon>
        <taxon>Poales</taxon>
        <taxon>Poaceae</taxon>
        <taxon>BOP clade</taxon>
        <taxon>Pooideae</taxon>
        <taxon>Triticodae</taxon>
        <taxon>Triticeae</taxon>
        <taxon>Triticinae</taxon>
        <taxon>Triticum</taxon>
    </lineage>
</organism>
<sequence>MLLPETWHRAQENRKKRKVAREQTSLLSPSETRFKSHTQLNQAGANGIPSQSKPQRL</sequence>
<dbReference type="Proteomes" id="UP000015106">
    <property type="component" value="Chromosome 5"/>
</dbReference>
<dbReference type="EnsemblPlants" id="TuG1812G0500005099.01.T01">
    <property type="protein sequence ID" value="TuG1812G0500005099.01.T01.cds350632"/>
    <property type="gene ID" value="TuG1812G0500005099.01"/>
</dbReference>
<dbReference type="Gramene" id="TuG1812G0500005099.01.T01">
    <property type="protein sequence ID" value="TuG1812G0500005099.01.T01.cds350632"/>
    <property type="gene ID" value="TuG1812G0500005099.01"/>
</dbReference>
<reference evidence="3" key="1">
    <citation type="journal article" date="2013" name="Nature">
        <title>Draft genome of the wheat A-genome progenitor Triticum urartu.</title>
        <authorList>
            <person name="Ling H.Q."/>
            <person name="Zhao S."/>
            <person name="Liu D."/>
            <person name="Wang J."/>
            <person name="Sun H."/>
            <person name="Zhang C."/>
            <person name="Fan H."/>
            <person name="Li D."/>
            <person name="Dong L."/>
            <person name="Tao Y."/>
            <person name="Gao C."/>
            <person name="Wu H."/>
            <person name="Li Y."/>
            <person name="Cui Y."/>
            <person name="Guo X."/>
            <person name="Zheng S."/>
            <person name="Wang B."/>
            <person name="Yu K."/>
            <person name="Liang Q."/>
            <person name="Yang W."/>
            <person name="Lou X."/>
            <person name="Chen J."/>
            <person name="Feng M."/>
            <person name="Jian J."/>
            <person name="Zhang X."/>
            <person name="Luo G."/>
            <person name="Jiang Y."/>
            <person name="Liu J."/>
            <person name="Wang Z."/>
            <person name="Sha Y."/>
            <person name="Zhang B."/>
            <person name="Wu H."/>
            <person name="Tang D."/>
            <person name="Shen Q."/>
            <person name="Xue P."/>
            <person name="Zou S."/>
            <person name="Wang X."/>
            <person name="Liu X."/>
            <person name="Wang F."/>
            <person name="Yang Y."/>
            <person name="An X."/>
            <person name="Dong Z."/>
            <person name="Zhang K."/>
            <person name="Zhang X."/>
            <person name="Luo M.C."/>
            <person name="Dvorak J."/>
            <person name="Tong Y."/>
            <person name="Wang J."/>
            <person name="Yang H."/>
            <person name="Li Z."/>
            <person name="Wang D."/>
            <person name="Zhang A."/>
            <person name="Wang J."/>
        </authorList>
    </citation>
    <scope>NUCLEOTIDE SEQUENCE</scope>
    <source>
        <strain evidence="3">cv. G1812</strain>
    </source>
</reference>
<feature type="region of interest" description="Disordered" evidence="1">
    <location>
        <begin position="1"/>
        <end position="57"/>
    </location>
</feature>
<dbReference type="AlphaFoldDB" id="A0A8R7QHY9"/>
<feature type="compositionally biased region" description="Basic and acidic residues" evidence="1">
    <location>
        <begin position="1"/>
        <end position="13"/>
    </location>
</feature>
<keyword evidence="3" id="KW-1185">Reference proteome</keyword>
<evidence type="ECO:0000313" key="2">
    <source>
        <dbReference type="EnsemblPlants" id="TuG1812G0500005099.01.T01.cds350632"/>
    </source>
</evidence>
<reference evidence="2" key="2">
    <citation type="submission" date="2018-03" db="EMBL/GenBank/DDBJ databases">
        <title>The Triticum urartu genome reveals the dynamic nature of wheat genome evolution.</title>
        <authorList>
            <person name="Ling H."/>
            <person name="Ma B."/>
            <person name="Shi X."/>
            <person name="Liu H."/>
            <person name="Dong L."/>
            <person name="Sun H."/>
            <person name="Cao Y."/>
            <person name="Gao Q."/>
            <person name="Zheng S."/>
            <person name="Li Y."/>
            <person name="Yu Y."/>
            <person name="Du H."/>
            <person name="Qi M."/>
            <person name="Li Y."/>
            <person name="Yu H."/>
            <person name="Cui Y."/>
            <person name="Wang N."/>
            <person name="Chen C."/>
            <person name="Wu H."/>
            <person name="Zhao Y."/>
            <person name="Zhang J."/>
            <person name="Li Y."/>
            <person name="Zhou W."/>
            <person name="Zhang B."/>
            <person name="Hu W."/>
            <person name="Eijk M."/>
            <person name="Tang J."/>
            <person name="Witsenboer H."/>
            <person name="Zhao S."/>
            <person name="Li Z."/>
            <person name="Zhang A."/>
            <person name="Wang D."/>
            <person name="Liang C."/>
        </authorList>
    </citation>
    <scope>NUCLEOTIDE SEQUENCE [LARGE SCALE GENOMIC DNA]</scope>
    <source>
        <strain evidence="2">cv. G1812</strain>
    </source>
</reference>
<proteinExistence type="predicted"/>
<reference evidence="2" key="3">
    <citation type="submission" date="2022-06" db="UniProtKB">
        <authorList>
            <consortium name="EnsemblPlants"/>
        </authorList>
    </citation>
    <scope>IDENTIFICATION</scope>
</reference>
<protein>
    <submittedName>
        <fullName evidence="2">Uncharacterized protein</fullName>
    </submittedName>
</protein>
<feature type="compositionally biased region" description="Polar residues" evidence="1">
    <location>
        <begin position="22"/>
        <end position="57"/>
    </location>
</feature>
<name>A0A8R7QHY9_TRIUA</name>
<evidence type="ECO:0000313" key="3">
    <source>
        <dbReference type="Proteomes" id="UP000015106"/>
    </source>
</evidence>
<evidence type="ECO:0000256" key="1">
    <source>
        <dbReference type="SAM" id="MobiDB-lite"/>
    </source>
</evidence>
<accession>A0A8R7QHY9</accession>